<organism evidence="4 5">
    <name type="scientific">Candidatus Edwardsbacteria bacterium GWF2_54_11</name>
    <dbReference type="NCBI Taxonomy" id="1817851"/>
    <lineage>
        <taxon>Bacteria</taxon>
        <taxon>Candidatus Edwardsiibacteriota</taxon>
    </lineage>
</organism>
<keyword evidence="2" id="KW-0012">Acyltransferase</keyword>
<dbReference type="InterPro" id="IPR016181">
    <property type="entry name" value="Acyl_CoA_acyltransferase"/>
</dbReference>
<evidence type="ECO:0000256" key="2">
    <source>
        <dbReference type="ARBA" id="ARBA00023315"/>
    </source>
</evidence>
<feature type="domain" description="N-acetyltransferase" evidence="3">
    <location>
        <begin position="129"/>
        <end position="259"/>
    </location>
</feature>
<keyword evidence="1 4" id="KW-0808">Transferase</keyword>
<evidence type="ECO:0000259" key="3">
    <source>
        <dbReference type="PROSITE" id="PS51186"/>
    </source>
</evidence>
<dbReference type="InterPro" id="IPR050680">
    <property type="entry name" value="YpeA/RimI_acetyltransf"/>
</dbReference>
<dbReference type="Pfam" id="PF00583">
    <property type="entry name" value="Acetyltransf_1"/>
    <property type="match status" value="1"/>
</dbReference>
<name>A0A1F5REM1_9BACT</name>
<evidence type="ECO:0000313" key="5">
    <source>
        <dbReference type="Proteomes" id="UP000177230"/>
    </source>
</evidence>
<dbReference type="PROSITE" id="PS51186">
    <property type="entry name" value="GNAT"/>
    <property type="match status" value="1"/>
</dbReference>
<gene>
    <name evidence="4" type="ORF">A2024_01625</name>
</gene>
<proteinExistence type="predicted"/>
<dbReference type="InterPro" id="IPR000182">
    <property type="entry name" value="GNAT_dom"/>
</dbReference>
<dbReference type="Proteomes" id="UP000177230">
    <property type="component" value="Unassembled WGS sequence"/>
</dbReference>
<dbReference type="CDD" id="cd04301">
    <property type="entry name" value="NAT_SF"/>
    <property type="match status" value="1"/>
</dbReference>
<evidence type="ECO:0000256" key="1">
    <source>
        <dbReference type="ARBA" id="ARBA00022679"/>
    </source>
</evidence>
<accession>A0A1F5REM1</accession>
<dbReference type="GO" id="GO:0016747">
    <property type="term" value="F:acyltransferase activity, transferring groups other than amino-acyl groups"/>
    <property type="evidence" value="ECO:0007669"/>
    <property type="project" value="InterPro"/>
</dbReference>
<comment type="caution">
    <text evidence="4">The sequence shown here is derived from an EMBL/GenBank/DDBJ whole genome shotgun (WGS) entry which is preliminary data.</text>
</comment>
<sequence>MRVLTDKTIIESFLRQNPALHLYELGDLDDFFFPYTTWYGHEENGEVKSIALLYIGTELPVHWALDQPGSPFMEELLAQLAGELPDRLYCHLTPGLEEILKEKFSLESHGTHHKMVLSRPEVLKNIDTAGTTPLGASHREEISDFYAASYPDNWFDARMLETGQYFGLRKEGRLASIAGIHVYSQQYKVAALGNIATWPELRGQGLGTKATAALCQNLLQTVDVIGLNVKADNAGAIRCYRRLGFETCGEYGEFMAYRT</sequence>
<dbReference type="EMBL" id="MFFM01000029">
    <property type="protein sequence ID" value="OGF12854.1"/>
    <property type="molecule type" value="Genomic_DNA"/>
</dbReference>
<evidence type="ECO:0000313" key="4">
    <source>
        <dbReference type="EMBL" id="OGF12854.1"/>
    </source>
</evidence>
<dbReference type="AlphaFoldDB" id="A0A1F5REM1"/>
<protein>
    <submittedName>
        <fullName evidence="4">GNAT family N-acetyltransferase</fullName>
    </submittedName>
</protein>
<dbReference type="SUPFAM" id="SSF55729">
    <property type="entry name" value="Acyl-CoA N-acyltransferases (Nat)"/>
    <property type="match status" value="1"/>
</dbReference>
<dbReference type="Gene3D" id="3.40.630.30">
    <property type="match status" value="1"/>
</dbReference>
<reference evidence="4 5" key="1">
    <citation type="journal article" date="2016" name="Nat. Commun.">
        <title>Thousands of microbial genomes shed light on interconnected biogeochemical processes in an aquifer system.</title>
        <authorList>
            <person name="Anantharaman K."/>
            <person name="Brown C.T."/>
            <person name="Hug L.A."/>
            <person name="Sharon I."/>
            <person name="Castelle C.J."/>
            <person name="Probst A.J."/>
            <person name="Thomas B.C."/>
            <person name="Singh A."/>
            <person name="Wilkins M.J."/>
            <person name="Karaoz U."/>
            <person name="Brodie E.L."/>
            <person name="Williams K.H."/>
            <person name="Hubbard S.S."/>
            <person name="Banfield J.F."/>
        </authorList>
    </citation>
    <scope>NUCLEOTIDE SEQUENCE [LARGE SCALE GENOMIC DNA]</scope>
</reference>
<dbReference type="PANTHER" id="PTHR43420">
    <property type="entry name" value="ACETYLTRANSFERASE"/>
    <property type="match status" value="1"/>
</dbReference>